<evidence type="ECO:0000313" key="1">
    <source>
        <dbReference type="EMBL" id="PLN83668.1"/>
    </source>
</evidence>
<name>A0A2J5I1H8_9EURO</name>
<keyword evidence="2" id="KW-1185">Reference proteome</keyword>
<protein>
    <submittedName>
        <fullName evidence="1">Uncharacterized protein</fullName>
    </submittedName>
</protein>
<proteinExistence type="predicted"/>
<reference evidence="2" key="1">
    <citation type="submission" date="2017-12" db="EMBL/GenBank/DDBJ databases">
        <authorList>
            <consortium name="DOE Joint Genome Institute"/>
            <person name="Mondo S.J."/>
            <person name="Kjaerbolling I."/>
            <person name="Vesth T.C."/>
            <person name="Frisvad J.C."/>
            <person name="Nybo J.L."/>
            <person name="Theobald S."/>
            <person name="Kuo A."/>
            <person name="Bowyer P."/>
            <person name="Matsuda Y."/>
            <person name="Lyhne E.K."/>
            <person name="Kogle M.E."/>
            <person name="Clum A."/>
            <person name="Lipzen A."/>
            <person name="Salamov A."/>
            <person name="Ngan C.Y."/>
            <person name="Daum C."/>
            <person name="Chiniquy J."/>
            <person name="Barry K."/>
            <person name="LaButti K."/>
            <person name="Haridas S."/>
            <person name="Simmons B.A."/>
            <person name="Magnuson J.K."/>
            <person name="Mortensen U.H."/>
            <person name="Larsen T.O."/>
            <person name="Grigoriev I.V."/>
            <person name="Baker S.E."/>
            <person name="Andersen M.R."/>
            <person name="Nordberg H.P."/>
            <person name="Cantor M.N."/>
            <person name="Hua S.X."/>
        </authorList>
    </citation>
    <scope>NUCLEOTIDE SEQUENCE [LARGE SCALE GENOMIC DNA]</scope>
    <source>
        <strain evidence="2">IBT 19404</strain>
    </source>
</reference>
<dbReference type="EMBL" id="KZ559517">
    <property type="protein sequence ID" value="PLN83668.1"/>
    <property type="molecule type" value="Genomic_DNA"/>
</dbReference>
<organism evidence="1 2">
    <name type="scientific">Aspergillus taichungensis</name>
    <dbReference type="NCBI Taxonomy" id="482145"/>
    <lineage>
        <taxon>Eukaryota</taxon>
        <taxon>Fungi</taxon>
        <taxon>Dikarya</taxon>
        <taxon>Ascomycota</taxon>
        <taxon>Pezizomycotina</taxon>
        <taxon>Eurotiomycetes</taxon>
        <taxon>Eurotiomycetidae</taxon>
        <taxon>Eurotiales</taxon>
        <taxon>Aspergillaceae</taxon>
        <taxon>Aspergillus</taxon>
        <taxon>Aspergillus subgen. Circumdati</taxon>
    </lineage>
</organism>
<gene>
    <name evidence="1" type="ORF">BDW42DRAFT_164399</name>
</gene>
<sequence>MADAAAAESSYIMDLAFGRPKSQGVLPSLPISTGILTALTMAPGLRQVRWFISRSWRTDGIQFGDIGSGCTTVSA</sequence>
<evidence type="ECO:0000313" key="2">
    <source>
        <dbReference type="Proteomes" id="UP000235023"/>
    </source>
</evidence>
<dbReference type="Proteomes" id="UP000235023">
    <property type="component" value="Unassembled WGS sequence"/>
</dbReference>
<accession>A0A2J5I1H8</accession>
<dbReference type="AlphaFoldDB" id="A0A2J5I1H8"/>